<reference evidence="2" key="1">
    <citation type="submission" date="2019-12" db="EMBL/GenBank/DDBJ databases">
        <title>An insight into the sialome of adult female Ixodes ricinus ticks feeding for 6 days.</title>
        <authorList>
            <person name="Perner J."/>
            <person name="Ribeiro J.M.C."/>
        </authorList>
    </citation>
    <scope>NUCLEOTIDE SEQUENCE</scope>
    <source>
        <strain evidence="2">Semi-engorged</strain>
        <tissue evidence="2">Salivary glands</tissue>
    </source>
</reference>
<feature type="chain" id="PRO_5025424527" evidence="1">
    <location>
        <begin position="27"/>
        <end position="85"/>
    </location>
</feature>
<sequence length="85" mass="9119">MDWGTAGFPFLGSYFFLSSLVAGSLALAEQTHTFGTFPWQQNSSGPNIPSSVKCCVTSVVLVVEALVTFQGSWEEDSSPSSFSFL</sequence>
<accession>A0A6B0U9E1</accession>
<name>A0A6B0U9E1_IXORI</name>
<feature type="signal peptide" evidence="1">
    <location>
        <begin position="1"/>
        <end position="26"/>
    </location>
</feature>
<proteinExistence type="predicted"/>
<evidence type="ECO:0000256" key="1">
    <source>
        <dbReference type="SAM" id="SignalP"/>
    </source>
</evidence>
<dbReference type="EMBL" id="GIFC01003142">
    <property type="protein sequence ID" value="MXU85225.1"/>
    <property type="molecule type" value="Transcribed_RNA"/>
</dbReference>
<dbReference type="AlphaFoldDB" id="A0A6B0U9E1"/>
<organism evidence="2">
    <name type="scientific">Ixodes ricinus</name>
    <name type="common">Common tick</name>
    <name type="synonym">Acarus ricinus</name>
    <dbReference type="NCBI Taxonomy" id="34613"/>
    <lineage>
        <taxon>Eukaryota</taxon>
        <taxon>Metazoa</taxon>
        <taxon>Ecdysozoa</taxon>
        <taxon>Arthropoda</taxon>
        <taxon>Chelicerata</taxon>
        <taxon>Arachnida</taxon>
        <taxon>Acari</taxon>
        <taxon>Parasitiformes</taxon>
        <taxon>Ixodida</taxon>
        <taxon>Ixodoidea</taxon>
        <taxon>Ixodidae</taxon>
        <taxon>Ixodinae</taxon>
        <taxon>Ixodes</taxon>
    </lineage>
</organism>
<protein>
    <submittedName>
        <fullName evidence="2">Putative secreted protein</fullName>
    </submittedName>
</protein>
<evidence type="ECO:0000313" key="2">
    <source>
        <dbReference type="EMBL" id="MXU85225.1"/>
    </source>
</evidence>
<keyword evidence="1" id="KW-0732">Signal</keyword>